<feature type="transmembrane region" description="Helical" evidence="6">
    <location>
        <begin position="153"/>
        <end position="172"/>
    </location>
</feature>
<dbReference type="RefSeq" id="WP_086475400.1">
    <property type="nucleotide sequence ID" value="NZ_FXWJ01000007.1"/>
</dbReference>
<feature type="transmembrane region" description="Helical" evidence="6">
    <location>
        <begin position="249"/>
        <end position="276"/>
    </location>
</feature>
<name>A0ABY1RJ10_9MICO</name>
<accession>A0ABY1RJ10</accession>
<gene>
    <name evidence="8" type="ORF">SAMN06295909_3870</name>
</gene>
<feature type="transmembrane region" description="Helical" evidence="6">
    <location>
        <begin position="72"/>
        <end position="90"/>
    </location>
</feature>
<evidence type="ECO:0000256" key="3">
    <source>
        <dbReference type="ARBA" id="ARBA00022989"/>
    </source>
</evidence>
<keyword evidence="3 6" id="KW-1133">Transmembrane helix</keyword>
<comment type="caution">
    <text evidence="8">The sequence shown here is derived from an EMBL/GenBank/DDBJ whole genome shotgun (WGS) entry which is preliminary data.</text>
</comment>
<comment type="subcellular location">
    <subcellularLocation>
        <location evidence="1">Endomembrane system</location>
        <topology evidence="1">Multi-pass membrane protein</topology>
    </subcellularLocation>
</comment>
<dbReference type="SMART" id="SM00752">
    <property type="entry name" value="HTTM"/>
    <property type="match status" value="1"/>
</dbReference>
<sequence length="346" mass="37545">MTLRTPLLTFDHRRPWFGVARTILASGQIVLLAFTDPRALLVPVAGQAPAPYCDGVKAISAYCIGGEVLDPIARHWIMLVLLLLVASGLYPRATGFLHAWVTFSIAGSIALPDGGELAAKVIALLLIPMCLTDNRLWHWGRPRTPLRPASRGIAYAALWAVRLQVAGIYLHSGLGKFASSDWLSGTAEYYVLRDNMFGAAGWMRDLAVAMMSVPWLVFAVTWGSIALELSVGVLLLLGTDRLRRLALTLVIVFHVGIIVTIGLWTFALVMIGAVALACMPVSALDDERPSTAVGRLNLGRRLLYLTGVTARPPAVHEPEEPPIVAPPVDHRIESPHPAVVDAQERR</sequence>
<keyword evidence="4 6" id="KW-0472">Membrane</keyword>
<organism evidence="8 9">
    <name type="scientific">Plantibacter elymi</name>
    <name type="common">nom. nud.</name>
    <dbReference type="NCBI Taxonomy" id="199708"/>
    <lineage>
        <taxon>Bacteria</taxon>
        <taxon>Bacillati</taxon>
        <taxon>Actinomycetota</taxon>
        <taxon>Actinomycetes</taxon>
        <taxon>Micrococcales</taxon>
        <taxon>Microbacteriaceae</taxon>
        <taxon>Plantibacter</taxon>
    </lineage>
</organism>
<feature type="transmembrane region" description="Helical" evidence="6">
    <location>
        <begin position="213"/>
        <end position="237"/>
    </location>
</feature>
<dbReference type="InterPro" id="IPR011020">
    <property type="entry name" value="HTTM-like"/>
</dbReference>
<keyword evidence="9" id="KW-1185">Reference proteome</keyword>
<dbReference type="InterPro" id="IPR023894">
    <property type="entry name" value="Sporulation_SdpB"/>
</dbReference>
<reference evidence="8 9" key="1">
    <citation type="submission" date="2017-04" db="EMBL/GenBank/DDBJ databases">
        <authorList>
            <person name="Varghese N."/>
            <person name="Submissions S."/>
        </authorList>
    </citation>
    <scope>NUCLEOTIDE SEQUENCE [LARGE SCALE GENOMIC DNA]</scope>
    <source>
        <strain evidence="8 9">VKM Ac-1784</strain>
    </source>
</reference>
<dbReference type="Pfam" id="PF05090">
    <property type="entry name" value="HTTM"/>
    <property type="match status" value="1"/>
</dbReference>
<protein>
    <submittedName>
        <fullName evidence="8">Antimicrobial peptide system protein, SdpB family</fullName>
    </submittedName>
</protein>
<evidence type="ECO:0000256" key="6">
    <source>
        <dbReference type="SAM" id="Phobius"/>
    </source>
</evidence>
<dbReference type="InterPro" id="IPR053934">
    <property type="entry name" value="HTTM_dom"/>
</dbReference>
<dbReference type="PANTHER" id="PTHR39535:SF2">
    <property type="entry name" value="HTTM DOMAIN-CONTAINING PROTEIN"/>
    <property type="match status" value="1"/>
</dbReference>
<feature type="domain" description="HTTM-like" evidence="7">
    <location>
        <begin position="13"/>
        <end position="282"/>
    </location>
</feature>
<evidence type="ECO:0000259" key="7">
    <source>
        <dbReference type="SMART" id="SM00752"/>
    </source>
</evidence>
<dbReference type="NCBIfam" id="TIGR04033">
    <property type="entry name" value="export_SdpB"/>
    <property type="match status" value="1"/>
</dbReference>
<keyword evidence="2 6" id="KW-0812">Transmembrane</keyword>
<dbReference type="PANTHER" id="PTHR39535">
    <property type="entry name" value="SPORULATION-DELAYING PROTEIN SDPB"/>
    <property type="match status" value="1"/>
</dbReference>
<evidence type="ECO:0000313" key="9">
    <source>
        <dbReference type="Proteomes" id="UP000194464"/>
    </source>
</evidence>
<evidence type="ECO:0000256" key="1">
    <source>
        <dbReference type="ARBA" id="ARBA00004127"/>
    </source>
</evidence>
<feature type="transmembrane region" description="Helical" evidence="6">
    <location>
        <begin position="117"/>
        <end position="132"/>
    </location>
</feature>
<evidence type="ECO:0000256" key="2">
    <source>
        <dbReference type="ARBA" id="ARBA00022692"/>
    </source>
</evidence>
<evidence type="ECO:0000256" key="4">
    <source>
        <dbReference type="ARBA" id="ARBA00023136"/>
    </source>
</evidence>
<evidence type="ECO:0000256" key="5">
    <source>
        <dbReference type="SAM" id="MobiDB-lite"/>
    </source>
</evidence>
<dbReference type="InterPro" id="IPR052964">
    <property type="entry name" value="Sporulation_signal_mat"/>
</dbReference>
<dbReference type="EMBL" id="FXWJ01000007">
    <property type="protein sequence ID" value="SMQ75547.1"/>
    <property type="molecule type" value="Genomic_DNA"/>
</dbReference>
<evidence type="ECO:0000313" key="8">
    <source>
        <dbReference type="EMBL" id="SMQ75547.1"/>
    </source>
</evidence>
<feature type="region of interest" description="Disordered" evidence="5">
    <location>
        <begin position="314"/>
        <end position="346"/>
    </location>
</feature>
<proteinExistence type="predicted"/>
<dbReference type="Proteomes" id="UP000194464">
    <property type="component" value="Unassembled WGS sequence"/>
</dbReference>